<evidence type="ECO:0000259" key="17">
    <source>
        <dbReference type="PROSITE" id="PS51021"/>
    </source>
</evidence>
<feature type="domain" description="SH3" evidence="16">
    <location>
        <begin position="1159"/>
        <end position="1232"/>
    </location>
</feature>
<evidence type="ECO:0000256" key="8">
    <source>
        <dbReference type="ARBA" id="ARBA00023329"/>
    </source>
</evidence>
<evidence type="ECO:0000256" key="12">
    <source>
        <dbReference type="ARBA" id="ARBA00069352"/>
    </source>
</evidence>
<dbReference type="EMBL" id="KE161420">
    <property type="protein sequence ID" value="EPQ03642.1"/>
    <property type="molecule type" value="Genomic_DNA"/>
</dbReference>
<dbReference type="InterPro" id="IPR004148">
    <property type="entry name" value="BAR_dom"/>
</dbReference>
<dbReference type="PROSITE" id="PS51021">
    <property type="entry name" value="BAR"/>
    <property type="match status" value="1"/>
</dbReference>
<evidence type="ECO:0000256" key="1">
    <source>
        <dbReference type="ARBA" id="ARBA00004245"/>
    </source>
</evidence>
<feature type="region of interest" description="Disordered" evidence="15">
    <location>
        <begin position="516"/>
        <end position="535"/>
    </location>
</feature>
<evidence type="ECO:0000256" key="15">
    <source>
        <dbReference type="SAM" id="MobiDB-lite"/>
    </source>
</evidence>
<accession>S7P7G3</accession>
<dbReference type="InterPro" id="IPR027267">
    <property type="entry name" value="AH/BAR_dom_sf"/>
</dbReference>
<comment type="function">
    <text evidence="10">May participate in mechanisms of regulated exocytosis in synapses and certain endocrine cell types. May control the properties of the membrane associated cytoskeleton.</text>
</comment>
<dbReference type="InterPro" id="IPR001452">
    <property type="entry name" value="SH3_domain"/>
</dbReference>
<feature type="compositionally biased region" description="Pro residues" evidence="15">
    <location>
        <begin position="238"/>
        <end position="251"/>
    </location>
</feature>
<organism evidence="18 19">
    <name type="scientific">Myotis brandtii</name>
    <name type="common">Brandt's bat</name>
    <dbReference type="NCBI Taxonomy" id="109478"/>
    <lineage>
        <taxon>Eukaryota</taxon>
        <taxon>Metazoa</taxon>
        <taxon>Chordata</taxon>
        <taxon>Craniata</taxon>
        <taxon>Vertebrata</taxon>
        <taxon>Euteleostomi</taxon>
        <taxon>Mammalia</taxon>
        <taxon>Eutheria</taxon>
        <taxon>Laurasiatheria</taxon>
        <taxon>Chiroptera</taxon>
        <taxon>Yangochiroptera</taxon>
        <taxon>Vespertilionidae</taxon>
        <taxon>Myotis</taxon>
    </lineage>
</organism>
<keyword evidence="19" id="KW-1185">Reference proteome</keyword>
<dbReference type="PRINTS" id="PR01252">
    <property type="entry name" value="AMPHIPHYSIN1"/>
</dbReference>
<gene>
    <name evidence="18" type="ORF">D623_10003348</name>
</gene>
<dbReference type="InterPro" id="IPR003017">
    <property type="entry name" value="Amphiphysin_1"/>
</dbReference>
<dbReference type="CDD" id="cd12140">
    <property type="entry name" value="SH3_Amphiphysin_I"/>
    <property type="match status" value="1"/>
</dbReference>
<keyword evidence="3" id="KW-0963">Cytoplasm</keyword>
<keyword evidence="5 14" id="KW-0175">Coiled coil</keyword>
<evidence type="ECO:0000259" key="16">
    <source>
        <dbReference type="PROSITE" id="PS50002"/>
    </source>
</evidence>
<reference evidence="18 19" key="1">
    <citation type="journal article" date="2013" name="Nat. Commun.">
        <title>Genome analysis reveals insights into physiology and longevity of the Brandt's bat Myotis brandtii.</title>
        <authorList>
            <person name="Seim I."/>
            <person name="Fang X."/>
            <person name="Xiong Z."/>
            <person name="Lobanov A.V."/>
            <person name="Huang Z."/>
            <person name="Ma S."/>
            <person name="Feng Y."/>
            <person name="Turanov A.A."/>
            <person name="Zhu Y."/>
            <person name="Lenz T.L."/>
            <person name="Gerashchenko M.V."/>
            <person name="Fan D."/>
            <person name="Hee Yim S."/>
            <person name="Yao X."/>
            <person name="Jordan D."/>
            <person name="Xiong Y."/>
            <person name="Ma Y."/>
            <person name="Lyapunov A.N."/>
            <person name="Chen G."/>
            <person name="Kulakova O.I."/>
            <person name="Sun Y."/>
            <person name="Lee S.G."/>
            <person name="Bronson R.T."/>
            <person name="Moskalev A.A."/>
            <person name="Sunyaev S.R."/>
            <person name="Zhang G."/>
            <person name="Krogh A."/>
            <person name="Wang J."/>
            <person name="Gladyshev V.N."/>
        </authorList>
    </citation>
    <scope>NUCLEOTIDE SEQUENCE [LARGE SCALE GENOMIC DNA]</scope>
</reference>
<evidence type="ECO:0000313" key="18">
    <source>
        <dbReference type="EMBL" id="EPQ03642.1"/>
    </source>
</evidence>
<evidence type="ECO:0000256" key="5">
    <source>
        <dbReference type="ARBA" id="ARBA00023054"/>
    </source>
</evidence>
<dbReference type="Pfam" id="PF14604">
    <property type="entry name" value="SH3_9"/>
    <property type="match status" value="1"/>
</dbReference>
<feature type="region of interest" description="Disordered" evidence="15">
    <location>
        <begin position="905"/>
        <end position="925"/>
    </location>
</feature>
<evidence type="ECO:0000256" key="13">
    <source>
        <dbReference type="PROSITE-ProRule" id="PRU00192"/>
    </source>
</evidence>
<evidence type="ECO:0000256" key="7">
    <source>
        <dbReference type="ARBA" id="ARBA00023212"/>
    </source>
</evidence>
<dbReference type="Gene3D" id="2.30.30.40">
    <property type="entry name" value="SH3 Domains"/>
    <property type="match status" value="1"/>
</dbReference>
<feature type="coiled-coil region" evidence="14">
    <location>
        <begin position="129"/>
        <end position="163"/>
    </location>
</feature>
<comment type="subcellular location">
    <subcellularLocation>
        <location evidence="1">Cytoplasm</location>
        <location evidence="1">Cytoskeleton</location>
    </subcellularLocation>
    <subcellularLocation>
        <location evidence="9">Cytoplasmic vesicle</location>
        <location evidence="9">Secretory vesicle</location>
        <location evidence="9">Synaptic vesicle membrane</location>
        <topology evidence="9">Peripheral membrane protein</topology>
        <orientation evidence="9">Cytoplasmic side</orientation>
    </subcellularLocation>
</comment>
<dbReference type="eggNOG" id="KOG3771">
    <property type="taxonomic scope" value="Eukaryota"/>
</dbReference>
<keyword evidence="8" id="KW-0968">Cytoplasmic vesicle</keyword>
<dbReference type="PRINTS" id="PR01251">
    <property type="entry name" value="AMPHIPHYSIN"/>
</dbReference>
<dbReference type="PANTHER" id="PTHR46514:SF2">
    <property type="entry name" value="AMPHIPHYSIN"/>
    <property type="match status" value="1"/>
</dbReference>
<keyword evidence="2 13" id="KW-0728">SH3 domain</keyword>
<feature type="domain" description="BAR" evidence="17">
    <location>
        <begin position="1"/>
        <end position="217"/>
    </location>
</feature>
<feature type="compositionally biased region" description="Basic and acidic residues" evidence="15">
    <location>
        <begin position="518"/>
        <end position="534"/>
    </location>
</feature>
<feature type="region of interest" description="Disordered" evidence="15">
    <location>
        <begin position="221"/>
        <end position="289"/>
    </location>
</feature>
<feature type="compositionally biased region" description="Low complexity" evidence="15">
    <location>
        <begin position="1148"/>
        <end position="1158"/>
    </location>
</feature>
<dbReference type="InterPro" id="IPR035470">
    <property type="entry name" value="Amphiphysin_I_SH3"/>
</dbReference>
<dbReference type="Pfam" id="PF03114">
    <property type="entry name" value="BAR"/>
    <property type="match status" value="1"/>
</dbReference>
<dbReference type="PANTHER" id="PTHR46514">
    <property type="entry name" value="AMPHIPHYSIN"/>
    <property type="match status" value="1"/>
</dbReference>
<dbReference type="AlphaFoldDB" id="S7P7G3"/>
<dbReference type="CDD" id="cd07611">
    <property type="entry name" value="BAR_Amphiphysin_I_II"/>
    <property type="match status" value="1"/>
</dbReference>
<evidence type="ECO:0000256" key="2">
    <source>
        <dbReference type="ARBA" id="ARBA00022443"/>
    </source>
</evidence>
<feature type="non-terminal residue" evidence="18">
    <location>
        <position position="1"/>
    </location>
</feature>
<evidence type="ECO:0000313" key="19">
    <source>
        <dbReference type="Proteomes" id="UP000052978"/>
    </source>
</evidence>
<evidence type="ECO:0000256" key="10">
    <source>
        <dbReference type="ARBA" id="ARBA00058978"/>
    </source>
</evidence>
<dbReference type="SUPFAM" id="SSF50044">
    <property type="entry name" value="SH3-domain"/>
    <property type="match status" value="1"/>
</dbReference>
<dbReference type="SMART" id="SM00326">
    <property type="entry name" value="SH3"/>
    <property type="match status" value="1"/>
</dbReference>
<feature type="region of interest" description="Disordered" evidence="15">
    <location>
        <begin position="982"/>
        <end position="1160"/>
    </location>
</feature>
<dbReference type="GO" id="GO:0005543">
    <property type="term" value="F:phospholipid binding"/>
    <property type="evidence" value="ECO:0007669"/>
    <property type="project" value="TreeGrafter"/>
</dbReference>
<dbReference type="InterPro" id="IPR036028">
    <property type="entry name" value="SH3-like_dom_sf"/>
</dbReference>
<dbReference type="GO" id="GO:0048488">
    <property type="term" value="P:synaptic vesicle endocytosis"/>
    <property type="evidence" value="ECO:0007669"/>
    <property type="project" value="TreeGrafter"/>
</dbReference>
<feature type="compositionally biased region" description="Low complexity" evidence="15">
    <location>
        <begin position="1043"/>
        <end position="1053"/>
    </location>
</feature>
<evidence type="ECO:0000256" key="4">
    <source>
        <dbReference type="ARBA" id="ARBA00023018"/>
    </source>
</evidence>
<proteinExistence type="predicted"/>
<protein>
    <recommendedName>
        <fullName evidence="12">Amphiphysin</fullName>
    </recommendedName>
</protein>
<feature type="compositionally biased region" description="Basic and acidic residues" evidence="15">
    <location>
        <begin position="1067"/>
        <end position="1081"/>
    </location>
</feature>
<dbReference type="GO" id="GO:0005856">
    <property type="term" value="C:cytoskeleton"/>
    <property type="evidence" value="ECO:0007669"/>
    <property type="project" value="UniProtKB-SubCell"/>
</dbReference>
<evidence type="ECO:0000256" key="9">
    <source>
        <dbReference type="ARBA" id="ARBA00037838"/>
    </source>
</evidence>
<evidence type="ECO:0000256" key="3">
    <source>
        <dbReference type="ARBA" id="ARBA00022490"/>
    </source>
</evidence>
<dbReference type="FunFam" id="1.20.1270.60:FF:000013">
    <property type="entry name" value="Amphiphysin isoform 2"/>
    <property type="match status" value="1"/>
</dbReference>
<keyword evidence="6" id="KW-0472">Membrane</keyword>
<dbReference type="PROSITE" id="PS50002">
    <property type="entry name" value="SH3"/>
    <property type="match status" value="1"/>
</dbReference>
<dbReference type="GO" id="GO:0030672">
    <property type="term" value="C:synaptic vesicle membrane"/>
    <property type="evidence" value="ECO:0007669"/>
    <property type="project" value="UniProtKB-SubCell"/>
</dbReference>
<feature type="compositionally biased region" description="Polar residues" evidence="15">
    <location>
        <begin position="905"/>
        <end position="923"/>
    </location>
</feature>
<dbReference type="InterPro" id="IPR003005">
    <property type="entry name" value="Amphiphysin"/>
</dbReference>
<evidence type="ECO:0000256" key="6">
    <source>
        <dbReference type="ARBA" id="ARBA00023136"/>
    </source>
</evidence>
<comment type="subunit">
    <text evidence="11">Heterodimer with BIN1. Binds SH3GLB1. Interacts with REPS1 and SGIP1. Binds AP2A2. Interacts with AP2B1. Interacts with DNM1 and SYNJ1.</text>
</comment>
<dbReference type="PRINTS" id="PR00452">
    <property type="entry name" value="SH3DOMAIN"/>
</dbReference>
<dbReference type="Gene3D" id="1.20.1270.60">
    <property type="entry name" value="Arfaptin homology (AH) domain/BAR domain"/>
    <property type="match status" value="1"/>
</dbReference>
<name>S7P7G3_MYOBR</name>
<dbReference type="Proteomes" id="UP000052978">
    <property type="component" value="Unassembled WGS sequence"/>
</dbReference>
<dbReference type="SMART" id="SM00721">
    <property type="entry name" value="BAR"/>
    <property type="match status" value="1"/>
</dbReference>
<evidence type="ECO:0000256" key="14">
    <source>
        <dbReference type="SAM" id="Coils"/>
    </source>
</evidence>
<dbReference type="GO" id="GO:0005886">
    <property type="term" value="C:plasma membrane"/>
    <property type="evidence" value="ECO:0007669"/>
    <property type="project" value="TreeGrafter"/>
</dbReference>
<sequence>VLQKLGKADETKDEQFEEYVQNFKRQEAEGTRLQRELRGYLAAIKGMQEASMKLTESLHEVYEPDWYGREDVKTVGEKCDVLWEDFHQKLVDGSLLTLDTYLGQFPDIKNRIAKRSRKLVDYDSARHHLEALQSSKRKDESRISKAEEEFQKAQKVFEEFNVDLQEELPSLWSRRVGFYVNTFKNVSSLEAKFHKEIAVLCHKLYEVMTKLGDQHADKAFTIQGAPSDSGPLRIAKTPSPPEEPSPLPSPTASPNHTLAPASPAPARPRSPSQTRKGPPVPPLPKVTPTKELQQENIISFFEDNFVPEISVTTPSQNEVPEVKKEETLLDLDFDPFKPDVAPAGSAGVTHSPMSQTLPWDLWTTSADLVQPTDSSKSLSLCNLVMEETPESGLAEEIQRSQIDLGAFIWGPDASTERVSQKTTYGGSQEDSACLSEAEQDMGLPTGMFPSADGHTVAEQGEHVPGPAPPCGDGQLSPKPMPEAECAIVACMETEQPYDLPDSEMPAMETGGLINESQEDLKKSEEEEEKQKTEDSVWAGVETCGKVDIGAIAIKTLEGTEGCEEKACESTGSGMVDLLKTIGKRDQETLKISEEETRKDLRVRCKEIVKTNERYFEKIDISEKDMADEFTDRDKVLDERIQVITSNCEIIEGSGGKPGNHTDCLNLPLQTDSEHNIEDASPEGWDLSRKAIKKNLVDPPNHATIYHSAQGGTDAEEIQCEPVLHASEDDRDGNQAAYLSMKHELAARSRTDLNYALEMNANRRDWCLCKAEDSLIEGSTSTVTGNCSHTINLPRIAKTDSWGTDPGQILQPTLDSAMNNTDILEFSGRPDGQASGFASCLDSLNHWLIRDMGGLDKFWEHLDIVESKKGLQVDLLADVCEEQAIDSCWEQSQETVRLLFLGTSQNVSTESSTSPQDDGNNNSDLSEDEIANQRYGLLYQEIGADKEEASDGSFNGFTQPQDTSLFTMQTDQNIICNLAESEQAPPAEPKAEEPLAAAPAEDTQAEEPERAVVLPGADADLTDATSVPAAEGAPAEEAEKEPEAALPAGEGASLEEPKADTETAEVADSDRGQPEETERAAPQEKVIPAVIIEPASNNEEEGAHEIMTGAESQEATQDSALPGPPSEVPEPAAEQKAPEDSQPEPSAPPASQASQELPPGFLYKVEALHDFEAANSDELTLQRGDVVLVVPSDSEADQDAGWLVGVKESDWLQYRDLATYKGLFPENFTQRLE</sequence>
<evidence type="ECO:0000256" key="11">
    <source>
        <dbReference type="ARBA" id="ARBA00064175"/>
    </source>
</evidence>
<dbReference type="SUPFAM" id="SSF103657">
    <property type="entry name" value="BAR/IMD domain-like"/>
    <property type="match status" value="1"/>
</dbReference>
<keyword evidence="4" id="KW-0770">Synapse</keyword>
<keyword evidence="7" id="KW-0206">Cytoskeleton</keyword>
<dbReference type="FunFam" id="2.30.30.40:FF:000103">
    <property type="entry name" value="Amphiphysin"/>
    <property type="match status" value="1"/>
</dbReference>
<feature type="compositionally biased region" description="Polar residues" evidence="15">
    <location>
        <begin position="1109"/>
        <end position="1118"/>
    </location>
</feature>